<evidence type="ECO:0000256" key="4">
    <source>
        <dbReference type="ARBA" id="ARBA00022553"/>
    </source>
</evidence>
<evidence type="ECO:0000256" key="1">
    <source>
        <dbReference type="ARBA" id="ARBA00004496"/>
    </source>
</evidence>
<evidence type="ECO:0000313" key="6">
    <source>
        <dbReference type="EnsemblMetazoa" id="PPA09131.1"/>
    </source>
</evidence>
<protein>
    <recommendedName>
        <fullName evidence="8">Myeloid leukemia factor</fullName>
    </recommendedName>
</protein>
<feature type="compositionally biased region" description="Basic and acidic residues" evidence="5">
    <location>
        <begin position="380"/>
        <end position="389"/>
    </location>
</feature>
<comment type="similarity">
    <text evidence="2">Belongs to the MLF family.</text>
</comment>
<proteinExistence type="inferred from homology"/>
<name>A0A8R1Y9N5_PRIPA</name>
<evidence type="ECO:0008006" key="8">
    <source>
        <dbReference type="Google" id="ProtNLM"/>
    </source>
</evidence>
<reference evidence="7" key="1">
    <citation type="journal article" date="2008" name="Nat. Genet.">
        <title>The Pristionchus pacificus genome provides a unique perspective on nematode lifestyle and parasitism.</title>
        <authorList>
            <person name="Dieterich C."/>
            <person name="Clifton S.W."/>
            <person name="Schuster L.N."/>
            <person name="Chinwalla A."/>
            <person name="Delehaunty K."/>
            <person name="Dinkelacker I."/>
            <person name="Fulton L."/>
            <person name="Fulton R."/>
            <person name="Godfrey J."/>
            <person name="Minx P."/>
            <person name="Mitreva M."/>
            <person name="Roeseler W."/>
            <person name="Tian H."/>
            <person name="Witte H."/>
            <person name="Yang S.P."/>
            <person name="Wilson R.K."/>
            <person name="Sommer R.J."/>
        </authorList>
    </citation>
    <scope>NUCLEOTIDE SEQUENCE [LARGE SCALE GENOMIC DNA]</scope>
    <source>
        <strain evidence="7">PS312</strain>
    </source>
</reference>
<organism evidence="6 7">
    <name type="scientific">Pristionchus pacificus</name>
    <name type="common">Parasitic nematode worm</name>
    <dbReference type="NCBI Taxonomy" id="54126"/>
    <lineage>
        <taxon>Eukaryota</taxon>
        <taxon>Metazoa</taxon>
        <taxon>Ecdysozoa</taxon>
        <taxon>Nematoda</taxon>
        <taxon>Chromadorea</taxon>
        <taxon>Rhabditida</taxon>
        <taxon>Rhabditina</taxon>
        <taxon>Diplogasteromorpha</taxon>
        <taxon>Diplogasteroidea</taxon>
        <taxon>Neodiplogasteridae</taxon>
        <taxon>Pristionchus</taxon>
    </lineage>
</organism>
<evidence type="ECO:0000256" key="5">
    <source>
        <dbReference type="SAM" id="MobiDB-lite"/>
    </source>
</evidence>
<evidence type="ECO:0000256" key="2">
    <source>
        <dbReference type="ARBA" id="ARBA00008332"/>
    </source>
</evidence>
<dbReference type="AlphaFoldDB" id="A0A8R1Y9N5"/>
<keyword evidence="7" id="KW-1185">Reference proteome</keyword>
<feature type="region of interest" description="Disordered" evidence="5">
    <location>
        <begin position="294"/>
        <end position="389"/>
    </location>
</feature>
<sequence length="389" mass="43790">MFVSSIVSLAASGLIDPLHVTEEACASPICKYLFSLLLCATPSLLPLIIPFRVVSRLVHYRLSPSRRIDMFGGRGGQDPMMQMFGEMHRSMREMDQMMNQMMDPFGVFGMAPRHPFMASNALEDGMQRSRGSAVAFPRQEMMMRDPFGFGGFGAFGGMPDIFAQRRPRRVFGIPRIFREMNGMAQAAMNDPNGTVYSSSTMISMDGSGRAPRIVETSTRRSGDVKETRRRVQNGDEEEMVIGHTIGDREHILEKKRDKDGNVRNQQRFRNLDQAEAEAFDREFKTRAEQNVRNSGFGDVFGFRNGGRSALDGTARSRPREIGSTRDGNGPIITLPEEDEPRHSRPSNPPSSYSHSSSSGPIIREISEEEAEQSIPKRRKDLYGRYRMDE</sequence>
<dbReference type="EnsemblMetazoa" id="PPA09131.1">
    <property type="protein sequence ID" value="PPA09131.1"/>
    <property type="gene ID" value="WBGene00098685"/>
</dbReference>
<dbReference type="GO" id="GO:0006355">
    <property type="term" value="P:regulation of DNA-templated transcription"/>
    <property type="evidence" value="ECO:0000318"/>
    <property type="project" value="GO_Central"/>
</dbReference>
<dbReference type="InterPro" id="IPR019376">
    <property type="entry name" value="Myeloid_leukemia_factor"/>
</dbReference>
<evidence type="ECO:0000256" key="3">
    <source>
        <dbReference type="ARBA" id="ARBA00022490"/>
    </source>
</evidence>
<dbReference type="GO" id="GO:0005634">
    <property type="term" value="C:nucleus"/>
    <property type="evidence" value="ECO:0000318"/>
    <property type="project" value="GO_Central"/>
</dbReference>
<feature type="compositionally biased region" description="Low complexity" evidence="5">
    <location>
        <begin position="349"/>
        <end position="360"/>
    </location>
</feature>
<keyword evidence="3" id="KW-0963">Cytoplasm</keyword>
<reference evidence="6" key="2">
    <citation type="submission" date="2022-06" db="UniProtKB">
        <authorList>
            <consortium name="EnsemblMetazoa"/>
        </authorList>
    </citation>
    <scope>IDENTIFICATION</scope>
    <source>
        <strain evidence="6">PS312</strain>
    </source>
</reference>
<evidence type="ECO:0000313" key="7">
    <source>
        <dbReference type="Proteomes" id="UP000005239"/>
    </source>
</evidence>
<dbReference type="GO" id="GO:0005737">
    <property type="term" value="C:cytoplasm"/>
    <property type="evidence" value="ECO:0000318"/>
    <property type="project" value="GO_Central"/>
</dbReference>
<comment type="subcellular location">
    <subcellularLocation>
        <location evidence="1">Cytoplasm</location>
    </subcellularLocation>
</comment>
<dbReference type="Proteomes" id="UP000005239">
    <property type="component" value="Unassembled WGS sequence"/>
</dbReference>
<keyword evidence="4" id="KW-0597">Phosphoprotein</keyword>
<dbReference type="Pfam" id="PF10248">
    <property type="entry name" value="Mlf1IP"/>
    <property type="match status" value="1"/>
</dbReference>
<gene>
    <name evidence="6" type="primary">WBGene00098685</name>
</gene>
<dbReference type="PANTHER" id="PTHR13105">
    <property type="entry name" value="MYELOID LEUKEMIA FACTOR"/>
    <property type="match status" value="1"/>
</dbReference>
<accession>A0A8R1Y9N5</accession>